<organism evidence="1 2">
    <name type="scientific">Yersinia canariae</name>
    <dbReference type="NCBI Taxonomy" id="2607663"/>
    <lineage>
        <taxon>Bacteria</taxon>
        <taxon>Pseudomonadati</taxon>
        <taxon>Pseudomonadota</taxon>
        <taxon>Gammaproteobacteria</taxon>
        <taxon>Enterobacterales</taxon>
        <taxon>Yersiniaceae</taxon>
        <taxon>Yersinia</taxon>
    </lineage>
</organism>
<dbReference type="AlphaFoldDB" id="A0A857F0D0"/>
<reference evidence="2" key="1">
    <citation type="submission" date="2019-09" db="EMBL/GenBank/DDBJ databases">
        <title>Yersinia canariae sp. nov., isolated from a human yersiniosis case.</title>
        <authorList>
            <person name="Nguyen S.V."/>
            <person name="Greig D."/>
            <person name="Hurley D."/>
            <person name="Cao Y."/>
            <person name="McCabe E."/>
            <person name="Mitchell M."/>
            <person name="Jenkins C."/>
            <person name="Fanning S."/>
        </authorList>
    </citation>
    <scope>NUCLEOTIDE SEQUENCE [LARGE SCALE GENOMIC DNA]</scope>
    <source>
        <strain evidence="2">NCTC 14382</strain>
    </source>
</reference>
<dbReference type="KEGG" id="yca:F0T03_12745"/>
<name>A0A857F0D0_9GAMM</name>
<gene>
    <name evidence="1" type="ORF">F0T03_12745</name>
</gene>
<sequence length="197" mass="22476">MSAEFEVTGLFYESNGFKLRKYLDLKRVSIILDAPDLMVVMMNPGSSFPLDGKDNNSLPSEARPDTTQLQIMKVMDALKFNYARILNLSDLRTPDSGELYRFLKSDECSLVEHSIFSPNRQSELEQLFVVDVPVIFGWGVNQALVPLARLAIEALRIINPLGILKPNTRYSYYHPLPKIYAKQLEWVQHVISQSPRT</sequence>
<accession>A0A857F0D0</accession>
<evidence type="ECO:0000313" key="1">
    <source>
        <dbReference type="EMBL" id="QHB32948.1"/>
    </source>
</evidence>
<dbReference type="EMBL" id="CP043727">
    <property type="protein sequence ID" value="QHB32948.1"/>
    <property type="molecule type" value="Genomic_DNA"/>
</dbReference>
<keyword evidence="2" id="KW-1185">Reference proteome</keyword>
<proteinExistence type="predicted"/>
<protein>
    <submittedName>
        <fullName evidence="1">DUF1643 domain-containing protein</fullName>
    </submittedName>
</protein>
<evidence type="ECO:0000313" key="2">
    <source>
        <dbReference type="Proteomes" id="UP000464402"/>
    </source>
</evidence>
<dbReference type="RefSeq" id="WP_159678694.1">
    <property type="nucleotide sequence ID" value="NZ_CP043727.1"/>
</dbReference>
<dbReference type="Proteomes" id="UP000464402">
    <property type="component" value="Chromosome"/>
</dbReference>